<feature type="signal peptide" evidence="1">
    <location>
        <begin position="1"/>
        <end position="20"/>
    </location>
</feature>
<dbReference type="EMBL" id="JADIMI010000008">
    <property type="protein sequence ID" value="MBO8451393.1"/>
    <property type="molecule type" value="Genomic_DNA"/>
</dbReference>
<organism evidence="3 4">
    <name type="scientific">Candidatus Cryptobacteroides intestinavium</name>
    <dbReference type="NCBI Taxonomy" id="2840766"/>
    <lineage>
        <taxon>Bacteria</taxon>
        <taxon>Pseudomonadati</taxon>
        <taxon>Bacteroidota</taxon>
        <taxon>Bacteroidia</taxon>
        <taxon>Bacteroidales</taxon>
        <taxon>Candidatus Cryptobacteroides</taxon>
    </lineage>
</organism>
<protein>
    <recommendedName>
        <fullName evidence="2">DUF6850 domain-containing protein</fullName>
    </recommendedName>
</protein>
<dbReference type="AlphaFoldDB" id="A0A9D9EPQ1"/>
<gene>
    <name evidence="3" type="ORF">IAC06_00715</name>
</gene>
<proteinExistence type="predicted"/>
<reference evidence="3" key="2">
    <citation type="journal article" date="2021" name="PeerJ">
        <title>Extensive microbial diversity within the chicken gut microbiome revealed by metagenomics and culture.</title>
        <authorList>
            <person name="Gilroy R."/>
            <person name="Ravi A."/>
            <person name="Getino M."/>
            <person name="Pursley I."/>
            <person name="Horton D.L."/>
            <person name="Alikhan N.F."/>
            <person name="Baker D."/>
            <person name="Gharbi K."/>
            <person name="Hall N."/>
            <person name="Watson M."/>
            <person name="Adriaenssens E.M."/>
            <person name="Foster-Nyarko E."/>
            <person name="Jarju S."/>
            <person name="Secka A."/>
            <person name="Antonio M."/>
            <person name="Oren A."/>
            <person name="Chaudhuri R.R."/>
            <person name="La Ragione R."/>
            <person name="Hildebrand F."/>
            <person name="Pallen M.J."/>
        </authorList>
    </citation>
    <scope>NUCLEOTIDE SEQUENCE</scope>
    <source>
        <strain evidence="3">B1-20833</strain>
    </source>
</reference>
<evidence type="ECO:0000313" key="4">
    <source>
        <dbReference type="Proteomes" id="UP000823661"/>
    </source>
</evidence>
<dbReference type="Proteomes" id="UP000823661">
    <property type="component" value="Unassembled WGS sequence"/>
</dbReference>
<name>A0A9D9EPQ1_9BACT</name>
<keyword evidence="1" id="KW-0732">Signal</keyword>
<sequence>MKRIALTGLLLGLGALCSRAGDSPYTINSQVLKENNFRNSLWMESYNVAGLAFRPFRLYNDLDISYDGEYGAFRPQQQATERNSISLNTSGSTYLGKFLVWGSFSFRNIFEQGVKYNAMSYEIEDDMPYFIADANPSPWQKQEYDLQAKIASPVLWDHISFGLGVHYVTKVGAKQIDPTAETYKYNIEITPSITVDLGKGHYLGINGLYDNRFEIADPSLNNQWKSQRVYIGRGLGEAFTHKIGDNDGMQEGMFSATRYGGGIQYGYSGDVELMADFSCIIKDELMRNNPKQPRTYGGISQNDLTGRIELLFGEGWSNHLWLTGEYRDTRGTEYTQAFNSSPGMQLWETLSTIEMSSYRYIQARLGYDHQFGASDERGYSWMAGAEAAFEMKDDSYYLPVSTYGYTNATAGVFGAKQFKFRKSSLVIRLDAGYSLNLGGEYVYGGSYPDYPTVELYRYDIAFHTADWFRAGGKISYTINVKRVNFAFNLMADWFRPSGMDMDRTVCKGSFGIIF</sequence>
<comment type="caution">
    <text evidence="3">The sequence shown here is derived from an EMBL/GenBank/DDBJ whole genome shotgun (WGS) entry which is preliminary data.</text>
</comment>
<dbReference type="InterPro" id="IPR049236">
    <property type="entry name" value="DUF6850"/>
</dbReference>
<evidence type="ECO:0000259" key="2">
    <source>
        <dbReference type="Pfam" id="PF21012"/>
    </source>
</evidence>
<dbReference type="Pfam" id="PF21012">
    <property type="entry name" value="DUF6850"/>
    <property type="match status" value="1"/>
</dbReference>
<evidence type="ECO:0000313" key="3">
    <source>
        <dbReference type="EMBL" id="MBO8451393.1"/>
    </source>
</evidence>
<feature type="domain" description="DUF6850" evidence="2">
    <location>
        <begin position="49"/>
        <end position="512"/>
    </location>
</feature>
<feature type="chain" id="PRO_5038594224" description="DUF6850 domain-containing protein" evidence="1">
    <location>
        <begin position="21"/>
        <end position="514"/>
    </location>
</feature>
<accession>A0A9D9EPQ1</accession>
<reference evidence="3" key="1">
    <citation type="submission" date="2020-10" db="EMBL/GenBank/DDBJ databases">
        <authorList>
            <person name="Gilroy R."/>
        </authorList>
    </citation>
    <scope>NUCLEOTIDE SEQUENCE</scope>
    <source>
        <strain evidence="3">B1-20833</strain>
    </source>
</reference>
<evidence type="ECO:0000256" key="1">
    <source>
        <dbReference type="SAM" id="SignalP"/>
    </source>
</evidence>